<feature type="transmembrane region" description="Helical" evidence="9">
    <location>
        <begin position="299"/>
        <end position="318"/>
    </location>
</feature>
<dbReference type="PATRIC" id="fig|204722.21.peg.838"/>
<dbReference type="Gene3D" id="1.10.3430.10">
    <property type="entry name" value="Ammonium transporter AmtB like domains"/>
    <property type="match status" value="1"/>
</dbReference>
<feature type="transmembrane region" description="Helical" evidence="9">
    <location>
        <begin position="109"/>
        <end position="128"/>
    </location>
</feature>
<evidence type="ECO:0000256" key="3">
    <source>
        <dbReference type="ARBA" id="ARBA00022475"/>
    </source>
</evidence>
<evidence type="ECO:0000256" key="2">
    <source>
        <dbReference type="ARBA" id="ARBA00005914"/>
    </source>
</evidence>
<feature type="transmembrane region" description="Helical" evidence="9">
    <location>
        <begin position="41"/>
        <end position="70"/>
    </location>
</feature>
<evidence type="ECO:0000256" key="6">
    <source>
        <dbReference type="ARBA" id="ARBA00023136"/>
    </source>
</evidence>
<dbReference type="RefSeq" id="WP_004690961.1">
    <property type="nucleotide sequence ID" value="NC_004310.3"/>
</dbReference>
<feature type="transmembrane region" description="Helical" evidence="9">
    <location>
        <begin position="197"/>
        <end position="218"/>
    </location>
</feature>
<evidence type="ECO:0000256" key="4">
    <source>
        <dbReference type="ARBA" id="ARBA00022692"/>
    </source>
</evidence>
<dbReference type="EMBL" id="CP002997">
    <property type="protein sequence ID" value="AEM18694.1"/>
    <property type="molecule type" value="Genomic_DNA"/>
</dbReference>
<dbReference type="PANTHER" id="PTHR10464:SF4">
    <property type="entry name" value="UREA TRANSPORTER"/>
    <property type="match status" value="1"/>
</dbReference>
<dbReference type="InterPro" id="IPR004937">
    <property type="entry name" value="Urea_transporter"/>
</dbReference>
<evidence type="ECO:0000313" key="10">
    <source>
        <dbReference type="EMBL" id="AEM18694.1"/>
    </source>
</evidence>
<keyword evidence="6 9" id="KW-0472">Membrane</keyword>
<dbReference type="PANTHER" id="PTHR10464">
    <property type="entry name" value="UREA TRANSPORTER"/>
    <property type="match status" value="1"/>
</dbReference>
<dbReference type="KEGG" id="bms:BR1363"/>
<keyword evidence="3" id="KW-1003">Cell membrane</keyword>
<feature type="transmembrane region" description="Helical" evidence="9">
    <location>
        <begin position="140"/>
        <end position="159"/>
    </location>
</feature>
<feature type="transmembrane region" description="Helical" evidence="9">
    <location>
        <begin position="276"/>
        <end position="293"/>
    </location>
</feature>
<feature type="transmembrane region" description="Helical" evidence="9">
    <location>
        <begin position="82"/>
        <end position="103"/>
    </location>
</feature>
<dbReference type="HOGENOM" id="CLU_047509_0_1_5"/>
<keyword evidence="11" id="KW-1185">Reference proteome</keyword>
<comment type="subcellular location">
    <subcellularLocation>
        <location evidence="1">Cell membrane</location>
        <topology evidence="1">Multi-pass membrane protein</topology>
    </subcellularLocation>
</comment>
<feature type="site" description="Important for channel permeability" evidence="7">
    <location>
        <position position="306"/>
    </location>
</feature>
<feature type="compositionally biased region" description="Basic and acidic residues" evidence="8">
    <location>
        <begin position="341"/>
        <end position="350"/>
    </location>
</feature>
<dbReference type="GeneID" id="55591023"/>
<dbReference type="Proteomes" id="UP000007104">
    <property type="component" value="Chromosome I"/>
</dbReference>
<organism evidence="10 11">
    <name type="scientific">Brucella suis biovar 1 (strain 1330)</name>
    <dbReference type="NCBI Taxonomy" id="204722"/>
    <lineage>
        <taxon>Bacteria</taxon>
        <taxon>Pseudomonadati</taxon>
        <taxon>Pseudomonadota</taxon>
        <taxon>Alphaproteobacteria</taxon>
        <taxon>Hyphomicrobiales</taxon>
        <taxon>Brucellaceae</taxon>
        <taxon>Brucella/Ochrobactrum group</taxon>
        <taxon>Brucella</taxon>
    </lineage>
</organism>
<dbReference type="AlphaFoldDB" id="A0A0H3G4D8"/>
<evidence type="ECO:0000313" key="11">
    <source>
        <dbReference type="Proteomes" id="UP000007104"/>
    </source>
</evidence>
<accession>A0A0H3G4D8</accession>
<sequence length="350" mass="36590">MADAPSRWSEIVEGNSLIRFIDINLRGAGQVIFQNNPLTGLFFLAAIVWGAITVGQIAIAIGSVIALFVATSIAMLLGGDRLSLRQGMFGFNGLLVGAAVPALLAPRPAMWFILVIGAAVSTVVMLAVSKIMKTWDAPALTFPFVLTTWFLVLAAYAFGHLPIDSMGPPALPHDASASAQFSPSWFELLEAWLKGPAQVFLLNNAVSGVLVVVIGLLINSVWAGVFALFGSAIALSLSLALGASLADIEAGLFGFSPVLTAVGLGCVFFRPSLRVTLFAVLGTVFTVIVQGAMDVALTPLGIPTFTAPFVFVTWLFLLPKTNLEPHPHAPGRGSAGGGHNAKPDTTKPAS</sequence>
<dbReference type="Pfam" id="PF03253">
    <property type="entry name" value="UT"/>
    <property type="match status" value="1"/>
</dbReference>
<feature type="transmembrane region" description="Helical" evidence="9">
    <location>
        <begin position="225"/>
        <end position="246"/>
    </location>
</feature>
<evidence type="ECO:0000256" key="8">
    <source>
        <dbReference type="SAM" id="MobiDB-lite"/>
    </source>
</evidence>
<comment type="similarity">
    <text evidence="2">Belongs to the urea transporter family.</text>
</comment>
<dbReference type="PIRSF" id="PIRSF016502">
    <property type="entry name" value="Urea_transporter"/>
    <property type="match status" value="1"/>
</dbReference>
<evidence type="ECO:0000256" key="5">
    <source>
        <dbReference type="ARBA" id="ARBA00022989"/>
    </source>
</evidence>
<protein>
    <submittedName>
        <fullName evidence="10">Urea transporter, putative</fullName>
    </submittedName>
</protein>
<reference evidence="10 11" key="1">
    <citation type="journal article" date="2011" name="J. Bacteriol.">
        <title>Revised genome sequence of Brucella suis 1330.</title>
        <authorList>
            <person name="Tae H."/>
            <person name="Shallom S."/>
            <person name="Settlage R."/>
            <person name="Preston D."/>
            <person name="Adams L.G."/>
            <person name="Garner H.R."/>
        </authorList>
    </citation>
    <scope>NUCLEOTIDE SEQUENCE [LARGE SCALE GENOMIC DNA]</scope>
    <source>
        <strain evidence="10 11">1330</strain>
    </source>
</reference>
<gene>
    <name evidence="10" type="ordered locus">BS1330_I1358</name>
</gene>
<dbReference type="KEGG" id="bsi:BS1330_I1358"/>
<evidence type="ECO:0000256" key="7">
    <source>
        <dbReference type="PIRSR" id="PIRSR016502-1"/>
    </source>
</evidence>
<dbReference type="InterPro" id="IPR029020">
    <property type="entry name" value="Ammonium/urea_transptr"/>
</dbReference>
<feature type="transmembrane region" description="Helical" evidence="9">
    <location>
        <begin position="252"/>
        <end position="269"/>
    </location>
</feature>
<feature type="region of interest" description="Disordered" evidence="8">
    <location>
        <begin position="327"/>
        <end position="350"/>
    </location>
</feature>
<keyword evidence="4 9" id="KW-0812">Transmembrane</keyword>
<proteinExistence type="inferred from homology"/>
<dbReference type="GO" id="GO:0015204">
    <property type="term" value="F:urea transmembrane transporter activity"/>
    <property type="evidence" value="ECO:0007669"/>
    <property type="project" value="InterPro"/>
</dbReference>
<dbReference type="InterPro" id="IPR017807">
    <property type="entry name" value="Urea_transporter_bac"/>
</dbReference>
<name>A0A0H3G4D8_BRUSU</name>
<dbReference type="PhylomeDB" id="A0A0H3G4D8"/>
<dbReference type="NCBIfam" id="TIGR03441">
    <property type="entry name" value="urea_trans_yut"/>
    <property type="match status" value="1"/>
</dbReference>
<evidence type="ECO:0000256" key="1">
    <source>
        <dbReference type="ARBA" id="ARBA00004651"/>
    </source>
</evidence>
<keyword evidence="5 9" id="KW-1133">Transmembrane helix</keyword>
<evidence type="ECO:0000256" key="9">
    <source>
        <dbReference type="SAM" id="Phobius"/>
    </source>
</evidence>
<dbReference type="GO" id="GO:0005886">
    <property type="term" value="C:plasma membrane"/>
    <property type="evidence" value="ECO:0007669"/>
    <property type="project" value="UniProtKB-SubCell"/>
</dbReference>